<dbReference type="Proteomes" id="UP000241818">
    <property type="component" value="Unassembled WGS sequence"/>
</dbReference>
<dbReference type="EMBL" id="KZ679008">
    <property type="protein sequence ID" value="PSS22803.1"/>
    <property type="molecule type" value="Genomic_DNA"/>
</dbReference>
<keyword evidence="2" id="KW-1185">Reference proteome</keyword>
<accession>A0A2T3B7G2</accession>
<proteinExistence type="predicted"/>
<organism evidence="1 2">
    <name type="scientific">Amorphotheca resinae ATCC 22711</name>
    <dbReference type="NCBI Taxonomy" id="857342"/>
    <lineage>
        <taxon>Eukaryota</taxon>
        <taxon>Fungi</taxon>
        <taxon>Dikarya</taxon>
        <taxon>Ascomycota</taxon>
        <taxon>Pezizomycotina</taxon>
        <taxon>Leotiomycetes</taxon>
        <taxon>Helotiales</taxon>
        <taxon>Amorphothecaceae</taxon>
        <taxon>Amorphotheca</taxon>
    </lineage>
</organism>
<gene>
    <name evidence="1" type="ORF">M430DRAFT_40051</name>
</gene>
<protein>
    <submittedName>
        <fullName evidence="1">Uncharacterized protein</fullName>
    </submittedName>
</protein>
<evidence type="ECO:0000313" key="1">
    <source>
        <dbReference type="EMBL" id="PSS22803.1"/>
    </source>
</evidence>
<evidence type="ECO:0000313" key="2">
    <source>
        <dbReference type="Proteomes" id="UP000241818"/>
    </source>
</evidence>
<reference evidence="1 2" key="1">
    <citation type="journal article" date="2018" name="New Phytol.">
        <title>Comparative genomics and transcriptomics depict ericoid mycorrhizal fungi as versatile saprotrophs and plant mutualists.</title>
        <authorList>
            <person name="Martino E."/>
            <person name="Morin E."/>
            <person name="Grelet G.A."/>
            <person name="Kuo A."/>
            <person name="Kohler A."/>
            <person name="Daghino S."/>
            <person name="Barry K.W."/>
            <person name="Cichocki N."/>
            <person name="Clum A."/>
            <person name="Dockter R.B."/>
            <person name="Hainaut M."/>
            <person name="Kuo R.C."/>
            <person name="LaButti K."/>
            <person name="Lindahl B.D."/>
            <person name="Lindquist E.A."/>
            <person name="Lipzen A."/>
            <person name="Khouja H.R."/>
            <person name="Magnuson J."/>
            <person name="Murat C."/>
            <person name="Ohm R.A."/>
            <person name="Singer S.W."/>
            <person name="Spatafora J.W."/>
            <person name="Wang M."/>
            <person name="Veneault-Fourrey C."/>
            <person name="Henrissat B."/>
            <person name="Grigoriev I.V."/>
            <person name="Martin F.M."/>
            <person name="Perotto S."/>
        </authorList>
    </citation>
    <scope>NUCLEOTIDE SEQUENCE [LARGE SCALE GENOMIC DNA]</scope>
    <source>
        <strain evidence="1 2">ATCC 22711</strain>
    </source>
</reference>
<dbReference type="GeneID" id="36575445"/>
<dbReference type="AlphaFoldDB" id="A0A2T3B7G2"/>
<name>A0A2T3B7G2_AMORE</name>
<sequence length="212" mass="24723">MDPLYAPPSEVEVLDWFSGYSAAFSQDQNEEQMVKEVSNLYRHVFECFKRSRETAGRTSSQVHEDLRVFGFDYYDLKAETPIRFYSKLRVPAQYRPPPTSGQEFGEDTQVIWPKHERRRWLASYLRNSSAHGTTHVSNGVVSIENRRNGELVPNFRIFLPVREYVRLIALSLQSLVTHVVQRSPTMNQLGRLALYPYGELVGFFRRFLEDLP</sequence>
<dbReference type="RefSeq" id="XP_024722849.1">
    <property type="nucleotide sequence ID" value="XM_024867364.1"/>
</dbReference>
<dbReference type="InParanoid" id="A0A2T3B7G2"/>